<organism evidence="1 2">
    <name type="scientific">Tothia fuscella</name>
    <dbReference type="NCBI Taxonomy" id="1048955"/>
    <lineage>
        <taxon>Eukaryota</taxon>
        <taxon>Fungi</taxon>
        <taxon>Dikarya</taxon>
        <taxon>Ascomycota</taxon>
        <taxon>Pezizomycotina</taxon>
        <taxon>Dothideomycetes</taxon>
        <taxon>Pleosporomycetidae</taxon>
        <taxon>Venturiales</taxon>
        <taxon>Cylindrosympodiaceae</taxon>
        <taxon>Tothia</taxon>
    </lineage>
</organism>
<dbReference type="OrthoDB" id="4772757at2759"/>
<comment type="caution">
    <text evidence="1">The sequence shown here is derived from an EMBL/GenBank/DDBJ whole genome shotgun (WGS) entry which is preliminary data.</text>
</comment>
<dbReference type="EMBL" id="MU007122">
    <property type="protein sequence ID" value="KAF2418960.1"/>
    <property type="molecule type" value="Genomic_DNA"/>
</dbReference>
<accession>A0A9P4NFV0</accession>
<dbReference type="SUPFAM" id="SSF48403">
    <property type="entry name" value="Ankyrin repeat"/>
    <property type="match status" value="1"/>
</dbReference>
<gene>
    <name evidence="1" type="ORF">EJ08DRAFT_702925</name>
</gene>
<dbReference type="AlphaFoldDB" id="A0A9P4NFV0"/>
<evidence type="ECO:0000313" key="1">
    <source>
        <dbReference type="EMBL" id="KAF2418960.1"/>
    </source>
</evidence>
<dbReference type="InterPro" id="IPR036770">
    <property type="entry name" value="Ankyrin_rpt-contain_sf"/>
</dbReference>
<reference evidence="1" key="1">
    <citation type="journal article" date="2020" name="Stud. Mycol.">
        <title>101 Dothideomycetes genomes: a test case for predicting lifestyles and emergence of pathogens.</title>
        <authorList>
            <person name="Haridas S."/>
            <person name="Albert R."/>
            <person name="Binder M."/>
            <person name="Bloem J."/>
            <person name="Labutti K."/>
            <person name="Salamov A."/>
            <person name="Andreopoulos B."/>
            <person name="Baker S."/>
            <person name="Barry K."/>
            <person name="Bills G."/>
            <person name="Bluhm B."/>
            <person name="Cannon C."/>
            <person name="Castanera R."/>
            <person name="Culley D."/>
            <person name="Daum C."/>
            <person name="Ezra D."/>
            <person name="Gonzalez J."/>
            <person name="Henrissat B."/>
            <person name="Kuo A."/>
            <person name="Liang C."/>
            <person name="Lipzen A."/>
            <person name="Lutzoni F."/>
            <person name="Magnuson J."/>
            <person name="Mondo S."/>
            <person name="Nolan M."/>
            <person name="Ohm R."/>
            <person name="Pangilinan J."/>
            <person name="Park H.-J."/>
            <person name="Ramirez L."/>
            <person name="Alfaro M."/>
            <person name="Sun H."/>
            <person name="Tritt A."/>
            <person name="Yoshinaga Y."/>
            <person name="Zwiers L.-H."/>
            <person name="Turgeon B."/>
            <person name="Goodwin S."/>
            <person name="Spatafora J."/>
            <person name="Crous P."/>
            <person name="Grigoriev I."/>
        </authorList>
    </citation>
    <scope>NUCLEOTIDE SEQUENCE</scope>
    <source>
        <strain evidence="1">CBS 130266</strain>
    </source>
</reference>
<name>A0A9P4NFV0_9PEZI</name>
<evidence type="ECO:0000313" key="2">
    <source>
        <dbReference type="Proteomes" id="UP000800235"/>
    </source>
</evidence>
<protein>
    <submittedName>
        <fullName evidence="1">Uncharacterized protein</fullName>
    </submittedName>
</protein>
<dbReference type="Gene3D" id="1.25.40.20">
    <property type="entry name" value="Ankyrin repeat-containing domain"/>
    <property type="match status" value="1"/>
</dbReference>
<sequence>MCAASQNPSTPYLPQESSTFRLTELPIEIFKQVLEHFVKDSGMARTVRLRHVSKLFAREVNLAICSTRLLETRAWRFVKVEHEFFTEYLVKRFQKLPNEEDKLSSAVREAVAEAVKLDGHSNNRTEYTRILWSAAVREMSPLQIFGCINPEALGTFNTMTPGYYEVSNSLVAAAALLGKSQIIDSASRSELSISNQFFGFPLTCAAAAGHQHLVSIILAQIGNDSGRIDVTHALKAAASRGNAHMVKLVLEKYLPLTSEDSVCLLRNAVAGAAGGGHGHVIYLLLNSTTKGNLSKCFKYPITATCDLEYRILLAAA</sequence>
<dbReference type="Proteomes" id="UP000800235">
    <property type="component" value="Unassembled WGS sequence"/>
</dbReference>
<proteinExistence type="predicted"/>
<keyword evidence="2" id="KW-1185">Reference proteome</keyword>